<protein>
    <submittedName>
        <fullName evidence="2">Uncharacterized protein</fullName>
    </submittedName>
</protein>
<evidence type="ECO:0000313" key="2">
    <source>
        <dbReference type="EMBL" id="MBF9140035.1"/>
    </source>
</evidence>
<feature type="compositionally biased region" description="Polar residues" evidence="1">
    <location>
        <begin position="77"/>
        <end position="89"/>
    </location>
</feature>
<sequence length="104" mass="11215">MQNLDHAFCAANVEIGSYSDSSDNDDQLVVVVKLVVPRAAKVPAPVHQPETAWLRVRPASVSSTVFSTTPVELQMNNTARPTDWSTTATLKAAPLRPAQCTPEV</sequence>
<proteinExistence type="predicted"/>
<gene>
    <name evidence="2" type="ORF">I2I01_00215</name>
</gene>
<name>A0A931BID2_9BACT</name>
<dbReference type="EMBL" id="JADQDP010000001">
    <property type="protein sequence ID" value="MBF9140035.1"/>
    <property type="molecule type" value="Genomic_DNA"/>
</dbReference>
<feature type="region of interest" description="Disordered" evidence="1">
    <location>
        <begin position="77"/>
        <end position="104"/>
    </location>
</feature>
<reference evidence="2 3" key="1">
    <citation type="submission" date="2020-11" db="EMBL/GenBank/DDBJ databases">
        <authorList>
            <person name="Kim M.K."/>
        </authorList>
    </citation>
    <scope>NUCLEOTIDE SEQUENCE [LARGE SCALE GENOMIC DNA]</scope>
    <source>
        <strain evidence="2 3">BT439</strain>
    </source>
</reference>
<accession>A0A931BID2</accession>
<dbReference type="RefSeq" id="WP_196284412.1">
    <property type="nucleotide sequence ID" value="NZ_JADQDP010000001.1"/>
</dbReference>
<evidence type="ECO:0000313" key="3">
    <source>
        <dbReference type="Proteomes" id="UP000645610"/>
    </source>
</evidence>
<evidence type="ECO:0000256" key="1">
    <source>
        <dbReference type="SAM" id="MobiDB-lite"/>
    </source>
</evidence>
<keyword evidence="3" id="KW-1185">Reference proteome</keyword>
<dbReference type="Proteomes" id="UP000645610">
    <property type="component" value="Unassembled WGS sequence"/>
</dbReference>
<dbReference type="AlphaFoldDB" id="A0A931BID2"/>
<comment type="caution">
    <text evidence="2">The sequence shown here is derived from an EMBL/GenBank/DDBJ whole genome shotgun (WGS) entry which is preliminary data.</text>
</comment>
<organism evidence="2 3">
    <name type="scientific">Hymenobacter properus</name>
    <dbReference type="NCBI Taxonomy" id="2791026"/>
    <lineage>
        <taxon>Bacteria</taxon>
        <taxon>Pseudomonadati</taxon>
        <taxon>Bacteroidota</taxon>
        <taxon>Cytophagia</taxon>
        <taxon>Cytophagales</taxon>
        <taxon>Hymenobacteraceae</taxon>
        <taxon>Hymenobacter</taxon>
    </lineage>
</organism>